<organism evidence="1 2">
    <name type="scientific">Zingiber officinale</name>
    <name type="common">Ginger</name>
    <name type="synonym">Amomum zingiber</name>
    <dbReference type="NCBI Taxonomy" id="94328"/>
    <lineage>
        <taxon>Eukaryota</taxon>
        <taxon>Viridiplantae</taxon>
        <taxon>Streptophyta</taxon>
        <taxon>Embryophyta</taxon>
        <taxon>Tracheophyta</taxon>
        <taxon>Spermatophyta</taxon>
        <taxon>Magnoliopsida</taxon>
        <taxon>Liliopsida</taxon>
        <taxon>Zingiberales</taxon>
        <taxon>Zingiberaceae</taxon>
        <taxon>Zingiber</taxon>
    </lineage>
</organism>
<accession>A0A8J5GLN4</accession>
<dbReference type="PANTHER" id="PTHR33156:SF37">
    <property type="entry name" value="PROTEIN NUCLEAR FUSION DEFECTIVE 6, CHLOROPLASTIC_MITOCHONDRIAL"/>
    <property type="match status" value="1"/>
</dbReference>
<name>A0A8J5GLN4_ZINOF</name>
<protein>
    <submittedName>
        <fullName evidence="1">Uncharacterized protein</fullName>
    </submittedName>
</protein>
<dbReference type="EMBL" id="JACMSC010000009">
    <property type="protein sequence ID" value="KAG6509011.1"/>
    <property type="molecule type" value="Genomic_DNA"/>
</dbReference>
<dbReference type="PANTHER" id="PTHR33156">
    <property type="entry name" value="OS02G0230000 PROTEIN"/>
    <property type="match status" value="1"/>
</dbReference>
<sequence>MQNLRFLIALSGFKCSYPSLFRPRSVMASLCRSAAMATARSVVGRTRSLLSNSPPSRRAASTLRRSMAPALGSVESLMPLHSAIASARLTSFIAVDSSCWSWLSQGISLEHPRNRINMLNLCFLPYIRAFALSIASFLPQGFDVGRVVIALIFIEKLELLVFNNFGDRSKQAHLTMAWESARKGGKNIAYLHVSFLSLPVTLFDNGRSLPL</sequence>
<keyword evidence="2" id="KW-1185">Reference proteome</keyword>
<dbReference type="AlphaFoldDB" id="A0A8J5GLN4"/>
<dbReference type="Proteomes" id="UP000734854">
    <property type="component" value="Unassembled WGS sequence"/>
</dbReference>
<dbReference type="InterPro" id="IPR043459">
    <property type="entry name" value="NFD6/NOXY2-like"/>
</dbReference>
<comment type="caution">
    <text evidence="1">The sequence shown here is derived from an EMBL/GenBank/DDBJ whole genome shotgun (WGS) entry which is preliminary data.</text>
</comment>
<reference evidence="1 2" key="1">
    <citation type="submission" date="2020-08" db="EMBL/GenBank/DDBJ databases">
        <title>Plant Genome Project.</title>
        <authorList>
            <person name="Zhang R.-G."/>
        </authorList>
    </citation>
    <scope>NUCLEOTIDE SEQUENCE [LARGE SCALE GENOMIC DNA]</scope>
    <source>
        <tissue evidence="1">Rhizome</tissue>
    </source>
</reference>
<proteinExistence type="predicted"/>
<gene>
    <name evidence="1" type="ORF">ZIOFF_034397</name>
</gene>
<evidence type="ECO:0000313" key="1">
    <source>
        <dbReference type="EMBL" id="KAG6509011.1"/>
    </source>
</evidence>
<evidence type="ECO:0000313" key="2">
    <source>
        <dbReference type="Proteomes" id="UP000734854"/>
    </source>
</evidence>